<evidence type="ECO:0008006" key="3">
    <source>
        <dbReference type="Google" id="ProtNLM"/>
    </source>
</evidence>
<dbReference type="AlphaFoldDB" id="A0A017SWE0"/>
<protein>
    <recommendedName>
        <fullName evidence="3">WGR domain-containing protein</fullName>
    </recommendedName>
</protein>
<accession>A0A017SWE0</accession>
<dbReference type="RefSeq" id="WP_044249651.1">
    <property type="nucleotide sequence ID" value="NZ_ASRX01000084.1"/>
</dbReference>
<name>A0A017SWE0_9BACT</name>
<gene>
    <name evidence="1" type="ORF">CAP_8462</name>
</gene>
<sequence>MTDGTKQDDLVTWHHFVLAAEDNGRAWRDRRESIAVWGKCVYLRERGSVITRASEEAAARLFEEKVAALRAKGYLGDGVEVGPVPAPRAKGATKAEEARAEKLLRMQEANAAFEAALPDFVASWKARGYDPCLSFLEQVRVLPRATGAVSAEATAGQAPAARLLPSDLAEACVSLAEGVFGVGFTRRTTSYDAEHGMVQRIPKRLMAEFYVSPAEVLAIARWALRGPRRTDDQDLPGVADELLARMRAM</sequence>
<evidence type="ECO:0000313" key="2">
    <source>
        <dbReference type="Proteomes" id="UP000019678"/>
    </source>
</evidence>
<organism evidence="1 2">
    <name type="scientific">Chondromyces apiculatus DSM 436</name>
    <dbReference type="NCBI Taxonomy" id="1192034"/>
    <lineage>
        <taxon>Bacteria</taxon>
        <taxon>Pseudomonadati</taxon>
        <taxon>Myxococcota</taxon>
        <taxon>Polyangia</taxon>
        <taxon>Polyangiales</taxon>
        <taxon>Polyangiaceae</taxon>
        <taxon>Chondromyces</taxon>
    </lineage>
</organism>
<reference evidence="1 2" key="1">
    <citation type="submission" date="2013-05" db="EMBL/GenBank/DDBJ databases">
        <title>Genome assembly of Chondromyces apiculatus DSM 436.</title>
        <authorList>
            <person name="Sharma G."/>
            <person name="Khatri I."/>
            <person name="Kaur C."/>
            <person name="Mayilraj S."/>
            <person name="Subramanian S."/>
        </authorList>
    </citation>
    <scope>NUCLEOTIDE SEQUENCE [LARGE SCALE GENOMIC DNA]</scope>
    <source>
        <strain evidence="1 2">DSM 436</strain>
    </source>
</reference>
<dbReference type="Proteomes" id="UP000019678">
    <property type="component" value="Unassembled WGS sequence"/>
</dbReference>
<comment type="caution">
    <text evidence="1">The sequence shown here is derived from an EMBL/GenBank/DDBJ whole genome shotgun (WGS) entry which is preliminary data.</text>
</comment>
<proteinExistence type="predicted"/>
<keyword evidence="2" id="KW-1185">Reference proteome</keyword>
<dbReference type="EMBL" id="ASRX01000084">
    <property type="protein sequence ID" value="EYF01308.1"/>
    <property type="molecule type" value="Genomic_DNA"/>
</dbReference>
<evidence type="ECO:0000313" key="1">
    <source>
        <dbReference type="EMBL" id="EYF01308.1"/>
    </source>
</evidence>